<reference evidence="1" key="1">
    <citation type="submission" date="2019-08" db="EMBL/GenBank/DDBJ databases">
        <authorList>
            <person name="Kucharzyk K."/>
            <person name="Murdoch R.W."/>
            <person name="Higgins S."/>
            <person name="Loffler F."/>
        </authorList>
    </citation>
    <scope>NUCLEOTIDE SEQUENCE</scope>
</reference>
<name>A0A645JBJ1_9ZZZZ</name>
<gene>
    <name evidence="1" type="ORF">SDC9_208428</name>
</gene>
<proteinExistence type="predicted"/>
<organism evidence="1">
    <name type="scientific">bioreactor metagenome</name>
    <dbReference type="NCBI Taxonomy" id="1076179"/>
    <lineage>
        <taxon>unclassified sequences</taxon>
        <taxon>metagenomes</taxon>
        <taxon>ecological metagenomes</taxon>
    </lineage>
</organism>
<comment type="caution">
    <text evidence="1">The sequence shown here is derived from an EMBL/GenBank/DDBJ whole genome shotgun (WGS) entry which is preliminary data.</text>
</comment>
<evidence type="ECO:0000313" key="1">
    <source>
        <dbReference type="EMBL" id="MPN60697.1"/>
    </source>
</evidence>
<dbReference type="EMBL" id="VSSQ01136301">
    <property type="protein sequence ID" value="MPN60697.1"/>
    <property type="molecule type" value="Genomic_DNA"/>
</dbReference>
<sequence length="64" mass="7538">MQHFFNFIQGGILTNNALLQQLHDFKRFKMKTWLANQFIFFRCAMRCSVGFDDMHGVIGSRHSV</sequence>
<accession>A0A645JBJ1</accession>
<dbReference type="AlphaFoldDB" id="A0A645JBJ1"/>
<protein>
    <submittedName>
        <fullName evidence="1">Uncharacterized protein</fullName>
    </submittedName>
</protein>